<evidence type="ECO:0000256" key="3">
    <source>
        <dbReference type="ARBA" id="ARBA00022448"/>
    </source>
</evidence>
<comment type="function">
    <text evidence="12">Structural component of the gap junctions.</text>
</comment>
<dbReference type="PRINTS" id="PR01262">
    <property type="entry name" value="INNEXIN"/>
</dbReference>
<reference evidence="13" key="1">
    <citation type="journal article" date="2020" name="G3 (Bethesda)">
        <title>High-Quality Assemblies for Three Invasive Social Wasps from the &lt;i&gt;Vespula&lt;/i&gt; Genus.</title>
        <authorList>
            <person name="Harrop T.W.R."/>
            <person name="Guhlin J."/>
            <person name="McLaughlin G.M."/>
            <person name="Permina E."/>
            <person name="Stockwell P."/>
            <person name="Gilligan J."/>
            <person name="Le Lec M.F."/>
            <person name="Gruber M.A.M."/>
            <person name="Quinn O."/>
            <person name="Lovegrove M."/>
            <person name="Duncan E.J."/>
            <person name="Remnant E.J."/>
            <person name="Van Eeckhoven J."/>
            <person name="Graham B."/>
            <person name="Knapp R.A."/>
            <person name="Langford K.W."/>
            <person name="Kronenberg Z."/>
            <person name="Press M.O."/>
            <person name="Eacker S.M."/>
            <person name="Wilson-Rankin E.E."/>
            <person name="Purcell J."/>
            <person name="Lester P.J."/>
            <person name="Dearden P.K."/>
        </authorList>
    </citation>
    <scope>NUCLEOTIDE SEQUENCE</scope>
    <source>
        <strain evidence="13">Marl-1</strain>
    </source>
</reference>
<evidence type="ECO:0000256" key="6">
    <source>
        <dbReference type="ARBA" id="ARBA00022868"/>
    </source>
</evidence>
<dbReference type="GO" id="GO:0034220">
    <property type="term" value="P:monoatomic ion transmembrane transport"/>
    <property type="evidence" value="ECO:0007669"/>
    <property type="project" value="UniProtKB-KW"/>
</dbReference>
<keyword evidence="5" id="KW-0812">Transmembrane</keyword>
<evidence type="ECO:0000256" key="12">
    <source>
        <dbReference type="RuleBase" id="RU010713"/>
    </source>
</evidence>
<keyword evidence="8" id="KW-1133">Transmembrane helix</keyword>
<dbReference type="EMBL" id="JACSEA010000005">
    <property type="protein sequence ID" value="KAF7401001.1"/>
    <property type="molecule type" value="Genomic_DNA"/>
</dbReference>
<dbReference type="PANTHER" id="PTHR11893">
    <property type="entry name" value="INNEXIN"/>
    <property type="match status" value="1"/>
</dbReference>
<dbReference type="PROSITE" id="PS51013">
    <property type="entry name" value="PANNEXIN"/>
    <property type="match status" value="1"/>
</dbReference>
<evidence type="ECO:0000256" key="10">
    <source>
        <dbReference type="ARBA" id="ARBA00023136"/>
    </source>
</evidence>
<evidence type="ECO:0000256" key="4">
    <source>
        <dbReference type="ARBA" id="ARBA00022475"/>
    </source>
</evidence>
<proteinExistence type="inferred from homology"/>
<keyword evidence="6" id="KW-0303">Gap junction</keyword>
<evidence type="ECO:0000313" key="14">
    <source>
        <dbReference type="Proteomes" id="UP000614350"/>
    </source>
</evidence>
<comment type="subcellular location">
    <subcellularLocation>
        <location evidence="1">Cell junction</location>
        <location evidence="1">Gap junction</location>
    </subcellularLocation>
    <subcellularLocation>
        <location evidence="2 12">Cell membrane</location>
        <topology evidence="2 12">Multi-pass membrane protein</topology>
    </subcellularLocation>
</comment>
<name>A0A834K6I5_VESVU</name>
<comment type="similarity">
    <text evidence="12">Belongs to the pannexin family.</text>
</comment>
<keyword evidence="10" id="KW-0472">Membrane</keyword>
<keyword evidence="14" id="KW-1185">Reference proteome</keyword>
<dbReference type="AlphaFoldDB" id="A0A834K6I5"/>
<accession>A0A834K6I5</accession>
<dbReference type="GO" id="GO:0005886">
    <property type="term" value="C:plasma membrane"/>
    <property type="evidence" value="ECO:0007669"/>
    <property type="project" value="UniProtKB-SubCell"/>
</dbReference>
<keyword evidence="11 12" id="KW-0407">Ion channel</keyword>
<evidence type="ECO:0000313" key="13">
    <source>
        <dbReference type="EMBL" id="KAF7401001.1"/>
    </source>
</evidence>
<dbReference type="Proteomes" id="UP000614350">
    <property type="component" value="Unassembled WGS sequence"/>
</dbReference>
<sequence>MASDIPVEAFNAYCWIHSTYIVSGAMLGVAGANVAYPGVASSFGILQTRYQDEDYRHVNDQTKRVKYYHLIVTTRQYVGNPIDCIHSKDLPEDVLNTYCWIHSTYTITAAYRKREGSEVPFPGVDNSKLYPESERKEYRYYQWVCFMLFLQKLEWVEICIKVETKGLLLRVLNRNIGLTKITNCKRACLPPGVWWIRQQARVCCFIEAKGCPSSPASLLTAH</sequence>
<evidence type="ECO:0000256" key="8">
    <source>
        <dbReference type="ARBA" id="ARBA00022989"/>
    </source>
</evidence>
<organism evidence="13 14">
    <name type="scientific">Vespula vulgaris</name>
    <name type="common">Yellow jacket</name>
    <name type="synonym">Wasp</name>
    <dbReference type="NCBI Taxonomy" id="7454"/>
    <lineage>
        <taxon>Eukaryota</taxon>
        <taxon>Metazoa</taxon>
        <taxon>Ecdysozoa</taxon>
        <taxon>Arthropoda</taxon>
        <taxon>Hexapoda</taxon>
        <taxon>Insecta</taxon>
        <taxon>Pterygota</taxon>
        <taxon>Neoptera</taxon>
        <taxon>Endopterygota</taxon>
        <taxon>Hymenoptera</taxon>
        <taxon>Apocrita</taxon>
        <taxon>Aculeata</taxon>
        <taxon>Vespoidea</taxon>
        <taxon>Vespidae</taxon>
        <taxon>Vespinae</taxon>
        <taxon>Vespula</taxon>
    </lineage>
</organism>
<dbReference type="GO" id="GO:0005921">
    <property type="term" value="C:gap junction"/>
    <property type="evidence" value="ECO:0007669"/>
    <property type="project" value="UniProtKB-SubCell"/>
</dbReference>
<evidence type="ECO:0000256" key="5">
    <source>
        <dbReference type="ARBA" id="ARBA00022692"/>
    </source>
</evidence>
<dbReference type="Pfam" id="PF00876">
    <property type="entry name" value="Innexin"/>
    <property type="match status" value="1"/>
</dbReference>
<keyword evidence="7" id="KW-0965">Cell junction</keyword>
<keyword evidence="9 12" id="KW-0406">Ion transport</keyword>
<evidence type="ECO:0000256" key="1">
    <source>
        <dbReference type="ARBA" id="ARBA00004610"/>
    </source>
</evidence>
<gene>
    <name evidence="12" type="primary">inx</name>
    <name evidence="13" type="ORF">HZH66_006185</name>
</gene>
<dbReference type="InterPro" id="IPR000990">
    <property type="entry name" value="Innexin"/>
</dbReference>
<evidence type="ECO:0000256" key="2">
    <source>
        <dbReference type="ARBA" id="ARBA00004651"/>
    </source>
</evidence>
<evidence type="ECO:0000256" key="7">
    <source>
        <dbReference type="ARBA" id="ARBA00022949"/>
    </source>
</evidence>
<evidence type="ECO:0000256" key="9">
    <source>
        <dbReference type="ARBA" id="ARBA00023065"/>
    </source>
</evidence>
<dbReference type="GO" id="GO:0005243">
    <property type="term" value="F:gap junction channel activity"/>
    <property type="evidence" value="ECO:0007669"/>
    <property type="project" value="TreeGrafter"/>
</dbReference>
<keyword evidence="3 12" id="KW-0813">Transport</keyword>
<keyword evidence="4" id="KW-1003">Cell membrane</keyword>
<evidence type="ECO:0000256" key="11">
    <source>
        <dbReference type="ARBA" id="ARBA00023303"/>
    </source>
</evidence>
<dbReference type="PANTHER" id="PTHR11893:SF40">
    <property type="entry name" value="INNEXIN SHAKING-B"/>
    <property type="match status" value="1"/>
</dbReference>
<protein>
    <recommendedName>
        <fullName evidence="12">Innexin</fullName>
    </recommendedName>
</protein>
<comment type="caution">
    <text evidence="13">The sequence shown here is derived from an EMBL/GenBank/DDBJ whole genome shotgun (WGS) entry which is preliminary data.</text>
</comment>